<sequence>MKNSLKISSFIGASILAVSLTVTGVSADKTDLSCICNDKVEFNNALPQSHPVNRCASLHQPEVSWSSWLFGGGHSRQFHYLDLLELLSRSSSELPERAAGRS</sequence>
<dbReference type="RefSeq" id="WP_186508239.1">
    <property type="nucleotide sequence ID" value="NZ_JACNEP010000021.1"/>
</dbReference>
<dbReference type="Proteomes" id="UP000601768">
    <property type="component" value="Unassembled WGS sequence"/>
</dbReference>
<evidence type="ECO:0000313" key="1">
    <source>
        <dbReference type="EMBL" id="MBC3767609.1"/>
    </source>
</evidence>
<organism evidence="1 2">
    <name type="scientific">Neptunicella marina</name>
    <dbReference type="NCBI Taxonomy" id="2125989"/>
    <lineage>
        <taxon>Bacteria</taxon>
        <taxon>Pseudomonadati</taxon>
        <taxon>Pseudomonadota</taxon>
        <taxon>Gammaproteobacteria</taxon>
        <taxon>Alteromonadales</taxon>
        <taxon>Alteromonadaceae</taxon>
        <taxon>Neptunicella</taxon>
    </lineage>
</organism>
<dbReference type="EMBL" id="JACNEP010000021">
    <property type="protein sequence ID" value="MBC3767609.1"/>
    <property type="molecule type" value="Genomic_DNA"/>
</dbReference>
<protein>
    <submittedName>
        <fullName evidence="1">Uncharacterized protein</fullName>
    </submittedName>
</protein>
<reference evidence="1" key="1">
    <citation type="journal article" date="2018" name="Int. J. Syst. Evol. Microbiol.">
        <title>Neptunicella marina gen. nov., sp. nov., isolated from surface seawater.</title>
        <authorList>
            <person name="Liu X."/>
            <person name="Lai Q."/>
            <person name="Du Y."/>
            <person name="Zhang X."/>
            <person name="Liu Z."/>
            <person name="Sun F."/>
            <person name="Shao Z."/>
        </authorList>
    </citation>
    <scope>NUCLEOTIDE SEQUENCE</scope>
    <source>
        <strain evidence="1">S27-2</strain>
    </source>
</reference>
<gene>
    <name evidence="1" type="ORF">H8B19_17145</name>
</gene>
<reference evidence="1" key="2">
    <citation type="submission" date="2020-08" db="EMBL/GenBank/DDBJ databases">
        <authorList>
            <person name="Lai Q."/>
        </authorList>
    </citation>
    <scope>NUCLEOTIDE SEQUENCE</scope>
    <source>
        <strain evidence="1">S27-2</strain>
    </source>
</reference>
<keyword evidence="2" id="KW-1185">Reference proteome</keyword>
<accession>A0A8J6IWW9</accession>
<evidence type="ECO:0000313" key="2">
    <source>
        <dbReference type="Proteomes" id="UP000601768"/>
    </source>
</evidence>
<comment type="caution">
    <text evidence="1">The sequence shown here is derived from an EMBL/GenBank/DDBJ whole genome shotgun (WGS) entry which is preliminary data.</text>
</comment>
<proteinExistence type="predicted"/>
<dbReference type="AlphaFoldDB" id="A0A8J6IWW9"/>
<name>A0A8J6IWW9_9ALTE</name>